<proteinExistence type="predicted"/>
<reference evidence="1 2" key="1">
    <citation type="journal article" date="2019" name="Int. J. Syst. Evol. Microbiol.">
        <title>The Global Catalogue of Microorganisms (GCM) 10K type strain sequencing project: providing services to taxonomists for standard genome sequencing and annotation.</title>
        <authorList>
            <consortium name="The Broad Institute Genomics Platform"/>
            <consortium name="The Broad Institute Genome Sequencing Center for Infectious Disease"/>
            <person name="Wu L."/>
            <person name="Ma J."/>
        </authorList>
    </citation>
    <scope>NUCLEOTIDE SEQUENCE [LARGE SCALE GENOMIC DNA]</scope>
    <source>
        <strain evidence="1 2">JCM 6486</strain>
    </source>
</reference>
<dbReference type="EMBL" id="BAAACP010000011">
    <property type="protein sequence ID" value="GAA0864765.1"/>
    <property type="molecule type" value="Genomic_DNA"/>
</dbReference>
<name>A0ABN1M728_9FIRM</name>
<evidence type="ECO:0000313" key="2">
    <source>
        <dbReference type="Proteomes" id="UP001400965"/>
    </source>
</evidence>
<evidence type="ECO:0000313" key="1">
    <source>
        <dbReference type="EMBL" id="GAA0864765.1"/>
    </source>
</evidence>
<protein>
    <submittedName>
        <fullName evidence="1">Uncharacterized protein</fullName>
    </submittedName>
</protein>
<dbReference type="Proteomes" id="UP001400965">
    <property type="component" value="Unassembled WGS sequence"/>
</dbReference>
<keyword evidence="2" id="KW-1185">Reference proteome</keyword>
<accession>A0ABN1M728</accession>
<gene>
    <name evidence="1" type="ORF">GCM10008917_19540</name>
</gene>
<dbReference type="Pfam" id="PF13170">
    <property type="entry name" value="DUF4003"/>
    <property type="match status" value="1"/>
</dbReference>
<dbReference type="InterPro" id="IPR025062">
    <property type="entry name" value="DUF4003"/>
</dbReference>
<organism evidence="1 2">
    <name type="scientific">Paraclostridium tenue</name>
    <dbReference type="NCBI Taxonomy" id="1737"/>
    <lineage>
        <taxon>Bacteria</taxon>
        <taxon>Bacillati</taxon>
        <taxon>Bacillota</taxon>
        <taxon>Clostridia</taxon>
        <taxon>Peptostreptococcales</taxon>
        <taxon>Peptostreptococcaceae</taxon>
        <taxon>Paraclostridium</taxon>
    </lineage>
</organism>
<sequence>MREYIITNKLEQFIENYQQIKEVKGAWSMGMIQYSCALSLTIKNQHANKEKIEENLKIIKDNTGIF</sequence>
<comment type="caution">
    <text evidence="1">The sequence shown here is derived from an EMBL/GenBank/DDBJ whole genome shotgun (WGS) entry which is preliminary data.</text>
</comment>